<dbReference type="EMBL" id="JAWZYT010000051">
    <property type="protein sequence ID" value="KAK4328871.1"/>
    <property type="molecule type" value="Genomic_DNA"/>
</dbReference>
<comment type="caution">
    <text evidence="1">The sequence shown here is derived from an EMBL/GenBank/DDBJ whole genome shotgun (WGS) entry which is preliminary data.</text>
</comment>
<dbReference type="AlphaFoldDB" id="A0AAE1QLX0"/>
<dbReference type="Proteomes" id="UP001292094">
    <property type="component" value="Unassembled WGS sequence"/>
</dbReference>
<sequence length="89" mass="9890">MLLCNCKGLWVEEVAKGKIRFGWNRIRVEQGVAGGRCWWKRGKWARSVGGKEGSGQEVLVEEVVGVNGGGREGSGQEVLVEKREVDKKY</sequence>
<protein>
    <submittedName>
        <fullName evidence="1">Uncharacterized protein</fullName>
    </submittedName>
</protein>
<evidence type="ECO:0000313" key="1">
    <source>
        <dbReference type="EMBL" id="KAK4328871.1"/>
    </source>
</evidence>
<reference evidence="1" key="1">
    <citation type="submission" date="2023-11" db="EMBL/GenBank/DDBJ databases">
        <title>Genome assemblies of two species of porcelain crab, Petrolisthes cinctipes and Petrolisthes manimaculis (Anomura: Porcellanidae).</title>
        <authorList>
            <person name="Angst P."/>
        </authorList>
    </citation>
    <scope>NUCLEOTIDE SEQUENCE</scope>
    <source>
        <strain evidence="1">PB745_02</strain>
        <tissue evidence="1">Gill</tissue>
    </source>
</reference>
<evidence type="ECO:0000313" key="2">
    <source>
        <dbReference type="Proteomes" id="UP001292094"/>
    </source>
</evidence>
<name>A0AAE1QLX0_9EUCA</name>
<keyword evidence="2" id="KW-1185">Reference proteome</keyword>
<organism evidence="1 2">
    <name type="scientific">Petrolisthes manimaculis</name>
    <dbReference type="NCBI Taxonomy" id="1843537"/>
    <lineage>
        <taxon>Eukaryota</taxon>
        <taxon>Metazoa</taxon>
        <taxon>Ecdysozoa</taxon>
        <taxon>Arthropoda</taxon>
        <taxon>Crustacea</taxon>
        <taxon>Multicrustacea</taxon>
        <taxon>Malacostraca</taxon>
        <taxon>Eumalacostraca</taxon>
        <taxon>Eucarida</taxon>
        <taxon>Decapoda</taxon>
        <taxon>Pleocyemata</taxon>
        <taxon>Anomura</taxon>
        <taxon>Galatheoidea</taxon>
        <taxon>Porcellanidae</taxon>
        <taxon>Petrolisthes</taxon>
    </lineage>
</organism>
<accession>A0AAE1QLX0</accession>
<proteinExistence type="predicted"/>
<gene>
    <name evidence="1" type="ORF">Pmani_000721</name>
</gene>